<dbReference type="InterPro" id="IPR003661">
    <property type="entry name" value="HisK_dim/P_dom"/>
</dbReference>
<dbReference type="InterPro" id="IPR005467">
    <property type="entry name" value="His_kinase_dom"/>
</dbReference>
<evidence type="ECO:0000313" key="6">
    <source>
        <dbReference type="EMBL" id="RKI14174.1"/>
    </source>
</evidence>
<dbReference type="Proteomes" id="UP000278907">
    <property type="component" value="Unassembled WGS sequence"/>
</dbReference>
<reference evidence="6 7" key="1">
    <citation type="submission" date="2018-09" db="EMBL/GenBank/DDBJ databases">
        <authorList>
            <person name="Livingstone P.G."/>
            <person name="Whitworth D.E."/>
        </authorList>
    </citation>
    <scope>NUCLEOTIDE SEQUENCE [LARGE SCALE GENOMIC DNA]</scope>
    <source>
        <strain evidence="6 7">CA031B</strain>
    </source>
</reference>
<dbReference type="InterPro" id="IPR029016">
    <property type="entry name" value="GAF-like_dom_sf"/>
</dbReference>
<dbReference type="InterPro" id="IPR036097">
    <property type="entry name" value="HisK_dim/P_sf"/>
</dbReference>
<dbReference type="PRINTS" id="PR00344">
    <property type="entry name" value="BCTRLSENSOR"/>
</dbReference>
<feature type="domain" description="Histidine kinase" evidence="5">
    <location>
        <begin position="256"/>
        <end position="469"/>
    </location>
</feature>
<dbReference type="PROSITE" id="PS50109">
    <property type="entry name" value="HIS_KIN"/>
    <property type="match status" value="1"/>
</dbReference>
<dbReference type="EC" id="2.7.13.3" evidence="2"/>
<dbReference type="SUPFAM" id="SSF55781">
    <property type="entry name" value="GAF domain-like"/>
    <property type="match status" value="1"/>
</dbReference>
<comment type="caution">
    <text evidence="6">The sequence shown here is derived from an EMBL/GenBank/DDBJ whole genome shotgun (WGS) entry which is preliminary data.</text>
</comment>
<dbReference type="SMART" id="SM00388">
    <property type="entry name" value="HisKA"/>
    <property type="match status" value="1"/>
</dbReference>
<dbReference type="InterPro" id="IPR003594">
    <property type="entry name" value="HATPase_dom"/>
</dbReference>
<feature type="region of interest" description="Disordered" evidence="4">
    <location>
        <begin position="38"/>
        <end position="68"/>
    </location>
</feature>
<evidence type="ECO:0000256" key="3">
    <source>
        <dbReference type="ARBA" id="ARBA00022553"/>
    </source>
</evidence>
<dbReference type="EMBL" id="RAWI01000031">
    <property type="protein sequence ID" value="RKI14174.1"/>
    <property type="molecule type" value="Genomic_DNA"/>
</dbReference>
<comment type="catalytic activity">
    <reaction evidence="1">
        <text>ATP + protein L-histidine = ADP + protein N-phospho-L-histidine.</text>
        <dbReference type="EC" id="2.7.13.3"/>
    </reaction>
</comment>
<dbReference type="SUPFAM" id="SSF55874">
    <property type="entry name" value="ATPase domain of HSP90 chaperone/DNA topoisomerase II/histidine kinase"/>
    <property type="match status" value="1"/>
</dbReference>
<dbReference type="Gene3D" id="3.30.450.40">
    <property type="match status" value="1"/>
</dbReference>
<dbReference type="CDD" id="cd00082">
    <property type="entry name" value="HisKA"/>
    <property type="match status" value="1"/>
</dbReference>
<dbReference type="InterPro" id="IPR004358">
    <property type="entry name" value="Sig_transdc_His_kin-like_C"/>
</dbReference>
<dbReference type="SUPFAM" id="SSF47384">
    <property type="entry name" value="Homodimeric domain of signal transducing histidine kinase"/>
    <property type="match status" value="1"/>
</dbReference>
<dbReference type="Gene3D" id="3.30.565.10">
    <property type="entry name" value="Histidine kinase-like ATPase, C-terminal domain"/>
    <property type="match status" value="1"/>
</dbReference>
<evidence type="ECO:0000256" key="4">
    <source>
        <dbReference type="SAM" id="MobiDB-lite"/>
    </source>
</evidence>
<sequence>MVASLWPLRDAEAAWLLERYYRHLAMGQGPCEGRLVAQSPGGGTAARVASAGRDPHHHPVSEPLKGPETTDARLQALERLLALPAAELQPTLNTVGQIISELTHAEKVDVFLLEPSTQSLVAFGTSDTPMSRLQKALGLDRLQLANGGRAVQVYETGEPFMTGRQEEDPEELPGIKHRLGVRSSLLVPLPIGMEIRGVVGVASARNDFFTDRDLRFLQAVARWAGMVAHRVELTRELTNLAVKQARRAAAEELVTVLAHDMANYLLPLQARIQLIQRRARRNQDLEDLRDADGAASSLRSLTRLIRDLLDVGRLDQGLFTLRPQPVDVAGLARELAATANTPEHPVHYRGPEEKVLIADPERLRQALENLVANALKHSPQGLPVVLDVSTQQRQEGTWARISVIDEGPGIPPEKLPTLFERFARGPGSTGLGIGLFLARRIAEAHGGTLEVSSKPGEGTRFELALPEGLASSG</sequence>
<evidence type="ECO:0000259" key="5">
    <source>
        <dbReference type="PROSITE" id="PS50109"/>
    </source>
</evidence>
<dbReference type="SMART" id="SM00387">
    <property type="entry name" value="HATPase_c"/>
    <property type="match status" value="1"/>
</dbReference>
<organism evidence="6 7">
    <name type="scientific">Corallococcus praedator</name>
    <dbReference type="NCBI Taxonomy" id="2316724"/>
    <lineage>
        <taxon>Bacteria</taxon>
        <taxon>Pseudomonadati</taxon>
        <taxon>Myxococcota</taxon>
        <taxon>Myxococcia</taxon>
        <taxon>Myxococcales</taxon>
        <taxon>Cystobacterineae</taxon>
        <taxon>Myxococcaceae</taxon>
        <taxon>Corallococcus</taxon>
    </lineage>
</organism>
<keyword evidence="7" id="KW-1185">Reference proteome</keyword>
<evidence type="ECO:0000313" key="7">
    <source>
        <dbReference type="Proteomes" id="UP000278907"/>
    </source>
</evidence>
<evidence type="ECO:0000256" key="2">
    <source>
        <dbReference type="ARBA" id="ARBA00012438"/>
    </source>
</evidence>
<accession>A0ABX9QQS0</accession>
<name>A0ABX9QQS0_9BACT</name>
<dbReference type="SMART" id="SM00065">
    <property type="entry name" value="GAF"/>
    <property type="match status" value="1"/>
</dbReference>
<keyword evidence="3" id="KW-0597">Phosphoprotein</keyword>
<dbReference type="Pfam" id="PF02518">
    <property type="entry name" value="HATPase_c"/>
    <property type="match status" value="1"/>
</dbReference>
<proteinExistence type="predicted"/>
<dbReference type="PANTHER" id="PTHR43547:SF2">
    <property type="entry name" value="HYBRID SIGNAL TRANSDUCTION HISTIDINE KINASE C"/>
    <property type="match status" value="1"/>
</dbReference>
<dbReference type="InterPro" id="IPR036890">
    <property type="entry name" value="HATPase_C_sf"/>
</dbReference>
<dbReference type="PANTHER" id="PTHR43547">
    <property type="entry name" value="TWO-COMPONENT HISTIDINE KINASE"/>
    <property type="match status" value="1"/>
</dbReference>
<dbReference type="Pfam" id="PF13185">
    <property type="entry name" value="GAF_2"/>
    <property type="match status" value="1"/>
</dbReference>
<dbReference type="InterPro" id="IPR003018">
    <property type="entry name" value="GAF"/>
</dbReference>
<evidence type="ECO:0000256" key="1">
    <source>
        <dbReference type="ARBA" id="ARBA00000085"/>
    </source>
</evidence>
<protein>
    <recommendedName>
        <fullName evidence="2">histidine kinase</fullName>
        <ecNumber evidence="2">2.7.13.3</ecNumber>
    </recommendedName>
</protein>
<dbReference type="CDD" id="cd00075">
    <property type="entry name" value="HATPase"/>
    <property type="match status" value="1"/>
</dbReference>
<gene>
    <name evidence="6" type="ORF">D7Y13_06550</name>
</gene>